<protein>
    <submittedName>
        <fullName evidence="3">Uncharacterized protein</fullName>
    </submittedName>
</protein>
<proteinExistence type="predicted"/>
<evidence type="ECO:0000313" key="2">
    <source>
        <dbReference type="EMBL" id="GFT73251.1"/>
    </source>
</evidence>
<evidence type="ECO:0000313" key="4">
    <source>
        <dbReference type="EMBL" id="GFU53022.1"/>
    </source>
</evidence>
<organism evidence="3 5">
    <name type="scientific">Nephila pilipes</name>
    <name type="common">Giant wood spider</name>
    <name type="synonym">Nephila maculata</name>
    <dbReference type="NCBI Taxonomy" id="299642"/>
    <lineage>
        <taxon>Eukaryota</taxon>
        <taxon>Metazoa</taxon>
        <taxon>Ecdysozoa</taxon>
        <taxon>Arthropoda</taxon>
        <taxon>Chelicerata</taxon>
        <taxon>Arachnida</taxon>
        <taxon>Araneae</taxon>
        <taxon>Araneomorphae</taxon>
        <taxon>Entelegynae</taxon>
        <taxon>Araneoidea</taxon>
        <taxon>Nephilidae</taxon>
        <taxon>Nephila</taxon>
    </lineage>
</organism>
<dbReference type="EMBL" id="BMAW01069937">
    <property type="protein sequence ID" value="GFT71167.1"/>
    <property type="molecule type" value="Genomic_DNA"/>
</dbReference>
<name>A0A8X6PTG6_NEPPI</name>
<gene>
    <name evidence="3" type="ORF">NPIL_119251</name>
    <name evidence="2" type="ORF">NPIL_139781</name>
    <name evidence="1" type="ORF">NPIL_182451</name>
    <name evidence="4" type="ORF">NPIL_648471</name>
</gene>
<sequence>MNECDLPKVEYGSLKTALNLLCPEEKEKQKNCFEHIIKSVKKRVKMAATGQLGLAESASYEIARKCLEPNVNFCIAFPDNCMSIGK</sequence>
<dbReference type="EMBL" id="BMAW01038679">
    <property type="protein sequence ID" value="GFU53022.1"/>
    <property type="molecule type" value="Genomic_DNA"/>
</dbReference>
<evidence type="ECO:0000313" key="1">
    <source>
        <dbReference type="EMBL" id="GFT71167.1"/>
    </source>
</evidence>
<evidence type="ECO:0000313" key="3">
    <source>
        <dbReference type="EMBL" id="GFT88371.1"/>
    </source>
</evidence>
<accession>A0A8X6PTG6</accession>
<comment type="caution">
    <text evidence="3">The sequence shown here is derived from an EMBL/GenBank/DDBJ whole genome shotgun (WGS) entry which is preliminary data.</text>
</comment>
<dbReference type="EMBL" id="BMAW01117040">
    <property type="protein sequence ID" value="GFT73251.1"/>
    <property type="molecule type" value="Genomic_DNA"/>
</dbReference>
<evidence type="ECO:0000313" key="5">
    <source>
        <dbReference type="Proteomes" id="UP000887013"/>
    </source>
</evidence>
<keyword evidence="5" id="KW-1185">Reference proteome</keyword>
<dbReference type="AlphaFoldDB" id="A0A8X6PTG6"/>
<dbReference type="Proteomes" id="UP000887013">
    <property type="component" value="Unassembled WGS sequence"/>
</dbReference>
<dbReference type="EMBL" id="BMAW01073589">
    <property type="protein sequence ID" value="GFT88371.1"/>
    <property type="molecule type" value="Genomic_DNA"/>
</dbReference>
<reference evidence="3" key="1">
    <citation type="submission" date="2020-08" db="EMBL/GenBank/DDBJ databases">
        <title>Multicomponent nature underlies the extraordinary mechanical properties of spider dragline silk.</title>
        <authorList>
            <person name="Kono N."/>
            <person name="Nakamura H."/>
            <person name="Mori M."/>
            <person name="Yoshida Y."/>
            <person name="Ohtoshi R."/>
            <person name="Malay A.D."/>
            <person name="Moran D.A.P."/>
            <person name="Tomita M."/>
            <person name="Numata K."/>
            <person name="Arakawa K."/>
        </authorList>
    </citation>
    <scope>NUCLEOTIDE SEQUENCE</scope>
</reference>
<dbReference type="OrthoDB" id="6433119at2759"/>